<gene>
    <name evidence="1" type="ORF">SAMN06297251_102122</name>
</gene>
<dbReference type="STRING" id="937218.SAMN06297251_102122"/>
<proteinExistence type="predicted"/>
<dbReference type="Pfam" id="PF06763">
    <property type="entry name" value="Minor_tail_Z"/>
    <property type="match status" value="1"/>
</dbReference>
<sequence length="190" mass="21076">MLILKITGDGLPKLNRALDELGNETVAHKAYRRAINKIGDQARTRVKRELAAQVGLTQKKLVELGGFRVTRANYSALEYKISTSGSPIPLKEFSAKQFSYGVRAKPWGRSQQFPSAFIYAGRWDSGNAIADGHVFKRTSKNSLPIEKLYGPSIPKEMVQGATAAAFTEYGPKLRERVEHELRQITQGVVS</sequence>
<dbReference type="AlphaFoldDB" id="A0A1W1Z402"/>
<accession>A0A1W1Z402</accession>
<evidence type="ECO:0000313" key="1">
    <source>
        <dbReference type="EMBL" id="SMC42831.1"/>
    </source>
</evidence>
<keyword evidence="2" id="KW-1185">Reference proteome</keyword>
<name>A0A1W1Z402_9HYPH</name>
<dbReference type="EMBL" id="FWXR01000002">
    <property type="protein sequence ID" value="SMC42831.1"/>
    <property type="molecule type" value="Genomic_DNA"/>
</dbReference>
<evidence type="ECO:0000313" key="2">
    <source>
        <dbReference type="Proteomes" id="UP000192656"/>
    </source>
</evidence>
<dbReference type="InterPro" id="IPR010633">
    <property type="entry name" value="Phage_lambda_GpZ"/>
</dbReference>
<organism evidence="1 2">
    <name type="scientific">Fulvimarina manganoxydans</name>
    <dbReference type="NCBI Taxonomy" id="937218"/>
    <lineage>
        <taxon>Bacteria</taxon>
        <taxon>Pseudomonadati</taxon>
        <taxon>Pseudomonadota</taxon>
        <taxon>Alphaproteobacteria</taxon>
        <taxon>Hyphomicrobiales</taxon>
        <taxon>Aurantimonadaceae</taxon>
        <taxon>Fulvimarina</taxon>
    </lineage>
</organism>
<reference evidence="1 2" key="1">
    <citation type="submission" date="2017-04" db="EMBL/GenBank/DDBJ databases">
        <authorList>
            <person name="Afonso C.L."/>
            <person name="Miller P.J."/>
            <person name="Scott M.A."/>
            <person name="Spackman E."/>
            <person name="Goraichik I."/>
            <person name="Dimitrov K.M."/>
            <person name="Suarez D.L."/>
            <person name="Swayne D.E."/>
        </authorList>
    </citation>
    <scope>NUCLEOTIDE SEQUENCE [LARGE SCALE GENOMIC DNA]</scope>
    <source>
        <strain evidence="1 2">CGMCC 1.10972</strain>
    </source>
</reference>
<dbReference type="RefSeq" id="WP_084408584.1">
    <property type="nucleotide sequence ID" value="NZ_FWXR01000002.1"/>
</dbReference>
<dbReference type="OrthoDB" id="7840472at2"/>
<dbReference type="Proteomes" id="UP000192656">
    <property type="component" value="Unassembled WGS sequence"/>
</dbReference>
<protein>
    <submittedName>
        <fullName evidence="1">Prophage minor tail protein Z (GPZ)</fullName>
    </submittedName>
</protein>